<evidence type="ECO:0000256" key="1">
    <source>
        <dbReference type="SAM" id="MobiDB-lite"/>
    </source>
</evidence>
<accession>A0A0K6FRL9</accession>
<feature type="compositionally biased region" description="Basic and acidic residues" evidence="1">
    <location>
        <begin position="381"/>
        <end position="392"/>
    </location>
</feature>
<organism evidence="2 3">
    <name type="scientific">Rhizoctonia solani</name>
    <dbReference type="NCBI Taxonomy" id="456999"/>
    <lineage>
        <taxon>Eukaryota</taxon>
        <taxon>Fungi</taxon>
        <taxon>Dikarya</taxon>
        <taxon>Basidiomycota</taxon>
        <taxon>Agaricomycotina</taxon>
        <taxon>Agaricomycetes</taxon>
        <taxon>Cantharellales</taxon>
        <taxon>Ceratobasidiaceae</taxon>
        <taxon>Rhizoctonia</taxon>
    </lineage>
</organism>
<dbReference type="Proteomes" id="UP000044841">
    <property type="component" value="Unassembled WGS sequence"/>
</dbReference>
<gene>
    <name evidence="2" type="ORF">RSOLAG22IIIB_08134</name>
</gene>
<reference evidence="2 3" key="1">
    <citation type="submission" date="2015-07" db="EMBL/GenBank/DDBJ databases">
        <authorList>
            <person name="Noorani M."/>
        </authorList>
    </citation>
    <scope>NUCLEOTIDE SEQUENCE [LARGE SCALE GENOMIC DNA]</scope>
    <source>
        <strain evidence="2">BBA 69670</strain>
    </source>
</reference>
<protein>
    <submittedName>
        <fullName evidence="2">Uncharacterized protein</fullName>
    </submittedName>
</protein>
<feature type="compositionally biased region" description="Polar residues" evidence="1">
    <location>
        <begin position="544"/>
        <end position="557"/>
    </location>
</feature>
<feature type="region of interest" description="Disordered" evidence="1">
    <location>
        <begin position="379"/>
        <end position="452"/>
    </location>
</feature>
<proteinExistence type="predicted"/>
<name>A0A0K6FRL9_9AGAM</name>
<evidence type="ECO:0000313" key="3">
    <source>
        <dbReference type="Proteomes" id="UP000044841"/>
    </source>
</evidence>
<feature type="region of interest" description="Disordered" evidence="1">
    <location>
        <begin position="542"/>
        <end position="615"/>
    </location>
</feature>
<dbReference type="EMBL" id="CYGV01000569">
    <property type="protein sequence ID" value="CUA68890.1"/>
    <property type="molecule type" value="Genomic_DNA"/>
</dbReference>
<feature type="compositionally biased region" description="Low complexity" evidence="1">
    <location>
        <begin position="591"/>
        <end position="600"/>
    </location>
</feature>
<keyword evidence="3" id="KW-1185">Reference proteome</keyword>
<sequence length="683" mass="74540">MDVCTQPDSDLLSLQPAPSGNAGNSLNPPLSRKQKRVEAAKKEKRIEEALLKLGEQVDCLLQDAAAQLDIEVQMLTSRFLAARATFHESKPTPWQGFVSKMSAVWRDEEDGGQKHKGAAYLNYVVKRISDEGLYTSLSSKEKDELVLYAQELRDSKISAGSARTVNKRLNQGNVRNELYTMAERLQHLHEVTGIEAMMLVVRGKSTDGLKPAYFVSNSARQFLESHISIKMDQFINLLEISCISGAVGIAEENEITRDKLKRLIRDALRASLCAAALSTASDGSGPTIQNADEISAISWTNYKTIVLRYKAVVYGWPMTSEGAMIDPSSIGGKKLLETYLSRITDKLNPTIGFKRLAHEEWVKWCDENSVSAEGLGRMRRVRSDKGKSRKIVESGPILSDAPKSLKRKNQKTIHPSQPAKQSKPNINNNMSDSVATNEPTVGVTQDSPWSLSGDPQDQTFIADPAIILSSTNTPTRSFTFSFPIDNAFLDIQDASTIDSIASSPFEFTPPSPLLSSNTSFSDLQGTMITSPTYPLIQVPAPEPNTMSQATSSATSPGTPRAARLRRRKDPFIVMSPESYASRTPRTRRARTASVSSLASRPNSPSPLPTPSVGNPTELLPPVEPSTIVAPTQGSESVPFGYITHPYVVPEANLAASTPLFAPSIHTTQVVSLYANTEFASPSE</sequence>
<feature type="region of interest" description="Disordered" evidence="1">
    <location>
        <begin position="1"/>
        <end position="39"/>
    </location>
</feature>
<feature type="compositionally biased region" description="Polar residues" evidence="1">
    <location>
        <begin position="412"/>
        <end position="452"/>
    </location>
</feature>
<dbReference type="AlphaFoldDB" id="A0A0K6FRL9"/>
<evidence type="ECO:0000313" key="2">
    <source>
        <dbReference type="EMBL" id="CUA68890.1"/>
    </source>
</evidence>
<feature type="compositionally biased region" description="Polar residues" evidence="1">
    <location>
        <begin position="16"/>
        <end position="28"/>
    </location>
</feature>